<feature type="compositionally biased region" description="Basic and acidic residues" evidence="1">
    <location>
        <begin position="46"/>
        <end position="56"/>
    </location>
</feature>
<name>A0AAW2H2B9_9HYME</name>
<organism evidence="2 3">
    <name type="scientific">Cardiocondyla obscurior</name>
    <dbReference type="NCBI Taxonomy" id="286306"/>
    <lineage>
        <taxon>Eukaryota</taxon>
        <taxon>Metazoa</taxon>
        <taxon>Ecdysozoa</taxon>
        <taxon>Arthropoda</taxon>
        <taxon>Hexapoda</taxon>
        <taxon>Insecta</taxon>
        <taxon>Pterygota</taxon>
        <taxon>Neoptera</taxon>
        <taxon>Endopterygota</taxon>
        <taxon>Hymenoptera</taxon>
        <taxon>Apocrita</taxon>
        <taxon>Aculeata</taxon>
        <taxon>Formicoidea</taxon>
        <taxon>Formicidae</taxon>
        <taxon>Myrmicinae</taxon>
        <taxon>Cardiocondyla</taxon>
    </lineage>
</organism>
<feature type="region of interest" description="Disordered" evidence="1">
    <location>
        <begin position="29"/>
        <end position="56"/>
    </location>
</feature>
<keyword evidence="3" id="KW-1185">Reference proteome</keyword>
<dbReference type="AlphaFoldDB" id="A0AAW2H2B9"/>
<evidence type="ECO:0000256" key="1">
    <source>
        <dbReference type="SAM" id="MobiDB-lite"/>
    </source>
</evidence>
<proteinExistence type="predicted"/>
<evidence type="ECO:0000313" key="2">
    <source>
        <dbReference type="EMBL" id="KAL0133703.1"/>
    </source>
</evidence>
<dbReference type="Proteomes" id="UP001430953">
    <property type="component" value="Unassembled WGS sequence"/>
</dbReference>
<accession>A0AAW2H2B9</accession>
<comment type="caution">
    <text evidence="2">The sequence shown here is derived from an EMBL/GenBank/DDBJ whole genome shotgun (WGS) entry which is preliminary data.</text>
</comment>
<evidence type="ECO:0000313" key="3">
    <source>
        <dbReference type="Proteomes" id="UP001430953"/>
    </source>
</evidence>
<protein>
    <submittedName>
        <fullName evidence="2">Uncharacterized protein</fullName>
    </submittedName>
</protein>
<reference evidence="2 3" key="1">
    <citation type="submission" date="2023-03" db="EMBL/GenBank/DDBJ databases">
        <title>High recombination rates correlate with genetic variation in Cardiocondyla obscurior ants.</title>
        <authorList>
            <person name="Errbii M."/>
        </authorList>
    </citation>
    <scope>NUCLEOTIDE SEQUENCE [LARGE SCALE GENOMIC DNA]</scope>
    <source>
        <strain evidence="2">Alpha-2009</strain>
        <tissue evidence="2">Whole body</tissue>
    </source>
</reference>
<gene>
    <name evidence="2" type="ORF">PUN28_000982</name>
</gene>
<feature type="compositionally biased region" description="Basic residues" evidence="1">
    <location>
        <begin position="34"/>
        <end position="45"/>
    </location>
</feature>
<dbReference type="EMBL" id="JADYXP020000001">
    <property type="protein sequence ID" value="KAL0133703.1"/>
    <property type="molecule type" value="Genomic_DNA"/>
</dbReference>
<sequence length="119" mass="14444">MHHYLSAHKMFPSWRFFLTAEIRALSYQSDTDKTKKKKKKKKKKKGERERETENDRRITERTRAYLLFLIFRCEQIDINEINTNRIVFMRTYARTAIFRRANCGRLSACDKWNAKFAVM</sequence>